<evidence type="ECO:0000313" key="2">
    <source>
        <dbReference type="Proteomes" id="UP000001194"/>
    </source>
</evidence>
<keyword evidence="2" id="KW-1185">Reference proteome</keyword>
<dbReference type="InParanoid" id="B0DX33"/>
<dbReference type="Proteomes" id="UP000001194">
    <property type="component" value="Unassembled WGS sequence"/>
</dbReference>
<dbReference type="OrthoDB" id="2331100at2759"/>
<dbReference type="InterPro" id="IPR052953">
    <property type="entry name" value="Ser-rich/MCO-related"/>
</dbReference>
<evidence type="ECO:0000313" key="1">
    <source>
        <dbReference type="EMBL" id="EDR00857.1"/>
    </source>
</evidence>
<dbReference type="EMBL" id="DS547145">
    <property type="protein sequence ID" value="EDR00857.1"/>
    <property type="molecule type" value="Genomic_DNA"/>
</dbReference>
<accession>B0DX33</accession>
<dbReference type="AlphaFoldDB" id="B0DX33"/>
<dbReference type="PANTHER" id="PTHR34883:SF15">
    <property type="entry name" value="EXTRACELLULAR SERINE-RICH PROTEIN"/>
    <property type="match status" value="1"/>
</dbReference>
<gene>
    <name evidence="1" type="ORF">LACBIDRAFT_295685</name>
</gene>
<proteinExistence type="predicted"/>
<sequence>MLTDSSIKVVRVGATSGAEGGIFQYIPNTFNATNGTTVTFQFTGAPGNHTVTQSSFADPCDPLAGGFDSGWVSIPSSPALTAADTPEWNLTITDDTKRMVGAINAPTTGNKTFAAFEAAAKAFKGTPAQVEGGLVGVGASASAGVGPVPSGVKLFTASAIATTSTKSSAATTSGSAAAAPSSTSKSSDAKKLIASSFVVLLGTAIGISLA</sequence>
<reference evidence="1 2" key="1">
    <citation type="journal article" date="2008" name="Nature">
        <title>The genome of Laccaria bicolor provides insights into mycorrhizal symbiosis.</title>
        <authorList>
            <person name="Martin F."/>
            <person name="Aerts A."/>
            <person name="Ahren D."/>
            <person name="Brun A."/>
            <person name="Danchin E.G.J."/>
            <person name="Duchaussoy F."/>
            <person name="Gibon J."/>
            <person name="Kohler A."/>
            <person name="Lindquist E."/>
            <person name="Pereda V."/>
            <person name="Salamov A."/>
            <person name="Shapiro H.J."/>
            <person name="Wuyts J."/>
            <person name="Blaudez D."/>
            <person name="Buee M."/>
            <person name="Brokstein P."/>
            <person name="Canbaeck B."/>
            <person name="Cohen D."/>
            <person name="Courty P.E."/>
            <person name="Coutinho P.M."/>
            <person name="Delaruelle C."/>
            <person name="Detter J.C."/>
            <person name="Deveau A."/>
            <person name="DiFazio S."/>
            <person name="Duplessis S."/>
            <person name="Fraissinet-Tachet L."/>
            <person name="Lucic E."/>
            <person name="Frey-Klett P."/>
            <person name="Fourrey C."/>
            <person name="Feussner I."/>
            <person name="Gay G."/>
            <person name="Grimwood J."/>
            <person name="Hoegger P.J."/>
            <person name="Jain P."/>
            <person name="Kilaru S."/>
            <person name="Labbe J."/>
            <person name="Lin Y.C."/>
            <person name="Legue V."/>
            <person name="Le Tacon F."/>
            <person name="Marmeisse R."/>
            <person name="Melayah D."/>
            <person name="Montanini B."/>
            <person name="Muratet M."/>
            <person name="Nehls U."/>
            <person name="Niculita-Hirzel H."/>
            <person name="Oudot-Le Secq M.P."/>
            <person name="Peter M."/>
            <person name="Quesneville H."/>
            <person name="Rajashekar B."/>
            <person name="Reich M."/>
            <person name="Rouhier N."/>
            <person name="Schmutz J."/>
            <person name="Yin T."/>
            <person name="Chalot M."/>
            <person name="Henrissat B."/>
            <person name="Kuees U."/>
            <person name="Lucas S."/>
            <person name="Van de Peer Y."/>
            <person name="Podila G.K."/>
            <person name="Polle A."/>
            <person name="Pukkila P.J."/>
            <person name="Richardson P.M."/>
            <person name="Rouze P."/>
            <person name="Sanders I.R."/>
            <person name="Stajich J.E."/>
            <person name="Tunlid A."/>
            <person name="Tuskan G."/>
            <person name="Grigoriev I.V."/>
        </authorList>
    </citation>
    <scope>NUCLEOTIDE SEQUENCE [LARGE SCALE GENOMIC DNA]</scope>
    <source>
        <strain evidence="2">S238N-H82 / ATCC MYA-4686</strain>
    </source>
</reference>
<dbReference type="PANTHER" id="PTHR34883">
    <property type="entry name" value="SERINE-RICH PROTEIN, PUTATIVE-RELATED-RELATED"/>
    <property type="match status" value="1"/>
</dbReference>
<protein>
    <submittedName>
        <fullName evidence="1">Predicted protein</fullName>
    </submittedName>
</protein>
<dbReference type="RefSeq" id="XP_001888451.1">
    <property type="nucleotide sequence ID" value="XM_001888416.1"/>
</dbReference>
<dbReference type="STRING" id="486041.B0DX33"/>
<dbReference type="InterPro" id="IPR008972">
    <property type="entry name" value="Cupredoxin"/>
</dbReference>
<organism evidence="2">
    <name type="scientific">Laccaria bicolor (strain S238N-H82 / ATCC MYA-4686)</name>
    <name type="common">Bicoloured deceiver</name>
    <name type="synonym">Laccaria laccata var. bicolor</name>
    <dbReference type="NCBI Taxonomy" id="486041"/>
    <lineage>
        <taxon>Eukaryota</taxon>
        <taxon>Fungi</taxon>
        <taxon>Dikarya</taxon>
        <taxon>Basidiomycota</taxon>
        <taxon>Agaricomycotina</taxon>
        <taxon>Agaricomycetes</taxon>
        <taxon>Agaricomycetidae</taxon>
        <taxon>Agaricales</taxon>
        <taxon>Agaricineae</taxon>
        <taxon>Hydnangiaceae</taxon>
        <taxon>Laccaria</taxon>
    </lineage>
</organism>
<dbReference type="HOGENOM" id="CLU_053381_1_2_1"/>
<dbReference type="KEGG" id="lbc:LACBIDRAFT_295685"/>
<name>B0DX33_LACBS</name>
<dbReference type="GeneID" id="6084070"/>
<dbReference type="Gene3D" id="2.60.40.420">
    <property type="entry name" value="Cupredoxins - blue copper proteins"/>
    <property type="match status" value="1"/>
</dbReference>
<dbReference type="SUPFAM" id="SSF49503">
    <property type="entry name" value="Cupredoxins"/>
    <property type="match status" value="1"/>
</dbReference>